<evidence type="ECO:0000313" key="2">
    <source>
        <dbReference type="EMBL" id="GAF48608.1"/>
    </source>
</evidence>
<evidence type="ECO:0000313" key="3">
    <source>
        <dbReference type="Proteomes" id="UP000019491"/>
    </source>
</evidence>
<evidence type="ECO:0000256" key="1">
    <source>
        <dbReference type="SAM" id="MobiDB-lite"/>
    </source>
</evidence>
<protein>
    <submittedName>
        <fullName evidence="2">Uncharacterized protein</fullName>
    </submittedName>
</protein>
<gene>
    <name evidence="2" type="ORF">RW1_056_00360</name>
</gene>
<sequence length="67" mass="6841">MTNTQPDPTTPEAGTPVRCEDHPPDLARFGAATGVTAATARLTAVIGDHILCCELPAGRDTVPSASP</sequence>
<comment type="caution">
    <text evidence="2">The sequence shown here is derived from an EMBL/GenBank/DDBJ whole genome shotgun (WGS) entry which is preliminary data.</text>
</comment>
<feature type="region of interest" description="Disordered" evidence="1">
    <location>
        <begin position="1"/>
        <end position="22"/>
    </location>
</feature>
<name>X0PYN1_RHOWR</name>
<dbReference type="EMBL" id="BAWF01000056">
    <property type="protein sequence ID" value="GAF48608.1"/>
    <property type="molecule type" value="Genomic_DNA"/>
</dbReference>
<accession>X0PYN1</accession>
<proteinExistence type="predicted"/>
<reference evidence="2 3" key="1">
    <citation type="submission" date="2014-02" db="EMBL/GenBank/DDBJ databases">
        <title>Whole genome shotgun sequence of Rhodococcus wratislaviensis NBRC 100605.</title>
        <authorList>
            <person name="Hosoyama A."/>
            <person name="Tsuchikane K."/>
            <person name="Yoshida I."/>
            <person name="Ohji S."/>
            <person name="Ichikawa N."/>
            <person name="Yamazoe A."/>
            <person name="Fujita N."/>
        </authorList>
    </citation>
    <scope>NUCLEOTIDE SEQUENCE [LARGE SCALE GENOMIC DNA]</scope>
    <source>
        <strain evidence="2 3">NBRC 100605</strain>
    </source>
</reference>
<dbReference type="AlphaFoldDB" id="X0PYN1"/>
<organism evidence="2 3">
    <name type="scientific">Rhodococcus wratislaviensis NBRC 100605</name>
    <dbReference type="NCBI Taxonomy" id="1219028"/>
    <lineage>
        <taxon>Bacteria</taxon>
        <taxon>Bacillati</taxon>
        <taxon>Actinomycetota</taxon>
        <taxon>Actinomycetes</taxon>
        <taxon>Mycobacteriales</taxon>
        <taxon>Nocardiaceae</taxon>
        <taxon>Rhodococcus</taxon>
    </lineage>
</organism>
<dbReference type="Proteomes" id="UP000019491">
    <property type="component" value="Unassembled WGS sequence"/>
</dbReference>
<keyword evidence="3" id="KW-1185">Reference proteome</keyword>